<dbReference type="EMBL" id="KZ506042">
    <property type="protein sequence ID" value="PKU42016.1"/>
    <property type="molecule type" value="Genomic_DNA"/>
</dbReference>
<dbReference type="Proteomes" id="UP000233556">
    <property type="component" value="Unassembled WGS sequence"/>
</dbReference>
<dbReference type="AlphaFoldDB" id="A0A2I0U7H4"/>
<evidence type="ECO:0000313" key="2">
    <source>
        <dbReference type="Proteomes" id="UP000233556"/>
    </source>
</evidence>
<reference evidence="2" key="1">
    <citation type="submission" date="2017-11" db="EMBL/GenBank/DDBJ databases">
        <authorList>
            <person name="Lima N.C."/>
            <person name="Parody-Merino A.M."/>
            <person name="Battley P.F."/>
            <person name="Fidler A.E."/>
            <person name="Prosdocimi F."/>
        </authorList>
    </citation>
    <scope>NUCLEOTIDE SEQUENCE [LARGE SCALE GENOMIC DNA]</scope>
</reference>
<reference evidence="2" key="2">
    <citation type="submission" date="2017-12" db="EMBL/GenBank/DDBJ databases">
        <title>Genome sequence of the Bar-tailed Godwit (Limosa lapponica baueri).</title>
        <authorList>
            <person name="Lima N.C.B."/>
            <person name="Parody-Merino A.M."/>
            <person name="Battley P.F."/>
            <person name="Fidler A.E."/>
            <person name="Prosdocimi F."/>
        </authorList>
    </citation>
    <scope>NUCLEOTIDE SEQUENCE [LARGE SCALE GENOMIC DNA]</scope>
</reference>
<sequence length="104" mass="11653">MPLGQSVWMSTTTDICYRPDCLTLDPGKVMEQLILEKISRHMKDKVVIGISQHGFTKAKSCLTNLITYNELTGLVDKGREMDIVNLDFSMVFKSSLDTVLGNLL</sequence>
<proteinExistence type="predicted"/>
<protein>
    <recommendedName>
        <fullName evidence="3">Rna-directed dna polymerase from mobile element jockey-like</fullName>
    </recommendedName>
</protein>
<name>A0A2I0U7H4_LIMLA</name>
<keyword evidence="2" id="KW-1185">Reference proteome</keyword>
<organism evidence="1 2">
    <name type="scientific">Limosa lapponica baueri</name>
    <dbReference type="NCBI Taxonomy" id="1758121"/>
    <lineage>
        <taxon>Eukaryota</taxon>
        <taxon>Metazoa</taxon>
        <taxon>Chordata</taxon>
        <taxon>Craniata</taxon>
        <taxon>Vertebrata</taxon>
        <taxon>Euteleostomi</taxon>
        <taxon>Archelosauria</taxon>
        <taxon>Archosauria</taxon>
        <taxon>Dinosauria</taxon>
        <taxon>Saurischia</taxon>
        <taxon>Theropoda</taxon>
        <taxon>Coelurosauria</taxon>
        <taxon>Aves</taxon>
        <taxon>Neognathae</taxon>
        <taxon>Neoaves</taxon>
        <taxon>Charadriiformes</taxon>
        <taxon>Scolopacidae</taxon>
        <taxon>Limosa</taxon>
    </lineage>
</organism>
<evidence type="ECO:0008006" key="3">
    <source>
        <dbReference type="Google" id="ProtNLM"/>
    </source>
</evidence>
<gene>
    <name evidence="1" type="ORF">llap_7674</name>
</gene>
<dbReference type="OrthoDB" id="416454at2759"/>
<accession>A0A2I0U7H4</accession>
<evidence type="ECO:0000313" key="1">
    <source>
        <dbReference type="EMBL" id="PKU42016.1"/>
    </source>
</evidence>